<evidence type="ECO:0000313" key="4">
    <source>
        <dbReference type="EMBL" id="OWK43062.1"/>
    </source>
</evidence>
<name>A0A225DNT1_9BACT</name>
<dbReference type="CDD" id="cd00603">
    <property type="entry name" value="IPT_PCSR"/>
    <property type="match status" value="1"/>
</dbReference>
<dbReference type="RefSeq" id="WP_143393064.1">
    <property type="nucleotide sequence ID" value="NZ_NIDE01000004.1"/>
</dbReference>
<dbReference type="Gene3D" id="2.60.40.10">
    <property type="entry name" value="Immunoglobulins"/>
    <property type="match status" value="4"/>
</dbReference>
<accession>A0A225DNT1</accession>
<proteinExistence type="predicted"/>
<feature type="region of interest" description="Disordered" evidence="2">
    <location>
        <begin position="1"/>
        <end position="21"/>
    </location>
</feature>
<dbReference type="OrthoDB" id="276155at2"/>
<dbReference type="InterPro" id="IPR002909">
    <property type="entry name" value="IPT_dom"/>
</dbReference>
<protein>
    <submittedName>
        <fullName evidence="4">Filamentous hemagglutinin-like protein</fullName>
    </submittedName>
</protein>
<dbReference type="Gene3D" id="2.130.10.130">
    <property type="entry name" value="Integrin alpha, N-terminal"/>
    <property type="match status" value="1"/>
</dbReference>
<keyword evidence="5" id="KW-1185">Reference proteome</keyword>
<evidence type="ECO:0000313" key="5">
    <source>
        <dbReference type="Proteomes" id="UP000214646"/>
    </source>
</evidence>
<feature type="domain" description="IPT/TIG" evidence="3">
    <location>
        <begin position="331"/>
        <end position="414"/>
    </location>
</feature>
<dbReference type="Pfam" id="PF13517">
    <property type="entry name" value="FG-GAP_3"/>
    <property type="match status" value="1"/>
</dbReference>
<dbReference type="EMBL" id="NIDE01000004">
    <property type="protein sequence ID" value="OWK43062.1"/>
    <property type="molecule type" value="Genomic_DNA"/>
</dbReference>
<evidence type="ECO:0000259" key="3">
    <source>
        <dbReference type="SMART" id="SM00429"/>
    </source>
</evidence>
<dbReference type="InterPro" id="IPR013517">
    <property type="entry name" value="FG-GAP"/>
</dbReference>
<dbReference type="Pfam" id="PF05345">
    <property type="entry name" value="He_PIG"/>
    <property type="match status" value="2"/>
</dbReference>
<keyword evidence="1" id="KW-0732">Signal</keyword>
<reference evidence="5" key="1">
    <citation type="submission" date="2017-06" db="EMBL/GenBank/DDBJ databases">
        <title>Genome analysis of Fimbriiglobus ruber SP5, the first member of the order Planctomycetales with confirmed chitinolytic capability.</title>
        <authorList>
            <person name="Ravin N.V."/>
            <person name="Rakitin A.L."/>
            <person name="Ivanova A.A."/>
            <person name="Beletsky A.V."/>
            <person name="Kulichevskaya I.S."/>
            <person name="Mardanov A.V."/>
            <person name="Dedysh S.N."/>
        </authorList>
    </citation>
    <scope>NUCLEOTIDE SEQUENCE [LARGE SCALE GENOMIC DNA]</scope>
    <source>
        <strain evidence="5">SP5</strain>
    </source>
</reference>
<comment type="caution">
    <text evidence="4">The sequence shown here is derived from an EMBL/GenBank/DDBJ whole genome shotgun (WGS) entry which is preliminary data.</text>
</comment>
<dbReference type="InterPro" id="IPR014756">
    <property type="entry name" value="Ig_E-set"/>
</dbReference>
<evidence type="ECO:0000256" key="2">
    <source>
        <dbReference type="SAM" id="MobiDB-lite"/>
    </source>
</evidence>
<dbReference type="Proteomes" id="UP000214646">
    <property type="component" value="Unassembled WGS sequence"/>
</dbReference>
<dbReference type="InterPro" id="IPR013783">
    <property type="entry name" value="Ig-like_fold"/>
</dbReference>
<dbReference type="SUPFAM" id="SSF81296">
    <property type="entry name" value="E set domains"/>
    <property type="match status" value="1"/>
</dbReference>
<dbReference type="AlphaFoldDB" id="A0A225DNT1"/>
<dbReference type="SMART" id="SM00429">
    <property type="entry name" value="IPT"/>
    <property type="match status" value="1"/>
</dbReference>
<dbReference type="InterPro" id="IPR028994">
    <property type="entry name" value="Integrin_alpha_N"/>
</dbReference>
<dbReference type="SUPFAM" id="SSF69318">
    <property type="entry name" value="Integrin alpha N-terminal domain"/>
    <property type="match status" value="1"/>
</dbReference>
<sequence>MTNPTGLTISGSGTGSITLSGTPTGAGTVTFTVTPTDAIGTGAGTTYSFVVNSGVALSASTLPAGEVGLAYTQSITGTGGSGAITLAVSGVTNPTGLTIAGSGTGTISLTGTPTTAGTVTFTVTPTDAIGTGAGTTYSFVVSPGVALSASTLPAGEVGLAYTQLITGTGGSGAITLAVSGVTNPTGLTIAGSGTGTISLTGTPTTAGTVTFTVTPTDAIGTGAGTTYSFVVSPGVALSASTLPAGEVGLAYTQSITGTGGSGAITLAVSGMTNPTGLTISGSGTGSITLSGTPTGAGTVTFTVTPTDAVGTGAGTTYSFAVNPTVPSSPPAPTVTALSPAAGPASGGTTVTIVGTNLNGATAVMFGGALGAIISDTPTQIEATSPAGDTGVIDVWVTTPSGSSSLVSADRYTYIAASPVSPPPTAPPVVPPVVPPTSPLPPTVPPVAPPVVPPTSPLPPVVPPVAPPVVPPTSPLPPTVPPVVPPVTPLPPTVPPAVPPVTPPVVPPTSPAPPVVPPTSPVPPTVPPVPPVNPTPLLVGYSQFATATDVGGTGTVTVYNADQSVAYTATPFGASFTAGVRVAIADFSGGGVPDLVAGTGPGATNQITVLDGKSHQPLVTFSPFESTFTGGVFVTVGDVNGDGVPDLIVTPDQTGGPIVAVYDGASLGQGHVVQLARFFGINDPNFRGGARTAVADINGDGYGDLIVSAGVGGGPRIAIYNGKSVATNTPTELMPDFFAFESSLRNGAYVTAGDLTGKGYADLIFGAGPGGGPRVLAVDGAQLLSAAGSFQSLSDASVSGATVADFFAGDPSNRDGVRLAVADLDGSNQASLVVGSGQGAGATVTAYTGKAIVANPEAPAADFSLDALPAFQGGVFVG</sequence>
<dbReference type="Pfam" id="PF01833">
    <property type="entry name" value="TIG"/>
    <property type="match status" value="1"/>
</dbReference>
<gene>
    <name evidence="4" type="ORF">FRUB_02661</name>
</gene>
<evidence type="ECO:0000256" key="1">
    <source>
        <dbReference type="ARBA" id="ARBA00022729"/>
    </source>
</evidence>
<organism evidence="4 5">
    <name type="scientific">Fimbriiglobus ruber</name>
    <dbReference type="NCBI Taxonomy" id="1908690"/>
    <lineage>
        <taxon>Bacteria</taxon>
        <taxon>Pseudomonadati</taxon>
        <taxon>Planctomycetota</taxon>
        <taxon>Planctomycetia</taxon>
        <taxon>Gemmatales</taxon>
        <taxon>Gemmataceae</taxon>
        <taxon>Fimbriiglobus</taxon>
    </lineage>
</organism>